<name>A0AA38FX35_TAXCH</name>
<organism evidence="1 2">
    <name type="scientific">Taxus chinensis</name>
    <name type="common">Chinese yew</name>
    <name type="synonym">Taxus wallichiana var. chinensis</name>
    <dbReference type="NCBI Taxonomy" id="29808"/>
    <lineage>
        <taxon>Eukaryota</taxon>
        <taxon>Viridiplantae</taxon>
        <taxon>Streptophyta</taxon>
        <taxon>Embryophyta</taxon>
        <taxon>Tracheophyta</taxon>
        <taxon>Spermatophyta</taxon>
        <taxon>Pinopsida</taxon>
        <taxon>Pinidae</taxon>
        <taxon>Conifers II</taxon>
        <taxon>Cupressales</taxon>
        <taxon>Taxaceae</taxon>
        <taxon>Taxus</taxon>
    </lineage>
</organism>
<feature type="non-terminal residue" evidence="1">
    <location>
        <position position="124"/>
    </location>
</feature>
<dbReference type="Proteomes" id="UP000824469">
    <property type="component" value="Unassembled WGS sequence"/>
</dbReference>
<evidence type="ECO:0000313" key="2">
    <source>
        <dbReference type="Proteomes" id="UP000824469"/>
    </source>
</evidence>
<dbReference type="EMBL" id="JAHRHJ020000006">
    <property type="protein sequence ID" value="KAH9311768.1"/>
    <property type="molecule type" value="Genomic_DNA"/>
</dbReference>
<gene>
    <name evidence="1" type="ORF">KI387_026803</name>
</gene>
<feature type="non-terminal residue" evidence="1">
    <location>
        <position position="1"/>
    </location>
</feature>
<sequence length="124" mass="13896">RLQLPACSDANDSFAQRLHTEILINCIQYAEDILLQLPSPIKLLPYSSHFKHGCAITALTIKTAVQTNDIQLMLLCQAHQCKHTLSRKQRNSIHNLAMNVINSFGLQDTDVVSISKQVNINMTL</sequence>
<comment type="caution">
    <text evidence="1">The sequence shown here is derived from an EMBL/GenBank/DDBJ whole genome shotgun (WGS) entry which is preliminary data.</text>
</comment>
<keyword evidence="2" id="KW-1185">Reference proteome</keyword>
<reference evidence="1 2" key="1">
    <citation type="journal article" date="2021" name="Nat. Plants">
        <title>The Taxus genome provides insights into paclitaxel biosynthesis.</title>
        <authorList>
            <person name="Xiong X."/>
            <person name="Gou J."/>
            <person name="Liao Q."/>
            <person name="Li Y."/>
            <person name="Zhou Q."/>
            <person name="Bi G."/>
            <person name="Li C."/>
            <person name="Du R."/>
            <person name="Wang X."/>
            <person name="Sun T."/>
            <person name="Guo L."/>
            <person name="Liang H."/>
            <person name="Lu P."/>
            <person name="Wu Y."/>
            <person name="Zhang Z."/>
            <person name="Ro D.K."/>
            <person name="Shang Y."/>
            <person name="Huang S."/>
            <person name="Yan J."/>
        </authorList>
    </citation>
    <scope>NUCLEOTIDE SEQUENCE [LARGE SCALE GENOMIC DNA]</scope>
    <source>
        <strain evidence="1">Ta-2019</strain>
    </source>
</reference>
<proteinExistence type="predicted"/>
<dbReference type="AlphaFoldDB" id="A0AA38FX35"/>
<evidence type="ECO:0000313" key="1">
    <source>
        <dbReference type="EMBL" id="KAH9311768.1"/>
    </source>
</evidence>
<protein>
    <submittedName>
        <fullName evidence="1">Uncharacterized protein</fullName>
    </submittedName>
</protein>
<accession>A0AA38FX35</accession>